<dbReference type="PANTHER" id="PTHR11071:SF561">
    <property type="entry name" value="PEPTIDYL-PROLYL CIS-TRANS ISOMERASE D-RELATED"/>
    <property type="match status" value="1"/>
</dbReference>
<feature type="region of interest" description="Disordered" evidence="2">
    <location>
        <begin position="1"/>
        <end position="39"/>
    </location>
</feature>
<dbReference type="PROSITE" id="PS50072">
    <property type="entry name" value="CSA_PPIASE_2"/>
    <property type="match status" value="1"/>
</dbReference>
<dbReference type="EMBL" id="CAMXCT030003221">
    <property type="protein sequence ID" value="CAL4790422.1"/>
    <property type="molecule type" value="Genomic_DNA"/>
</dbReference>
<dbReference type="OrthoDB" id="413603at2759"/>
<dbReference type="GO" id="GO:0016018">
    <property type="term" value="F:cyclosporin A binding"/>
    <property type="evidence" value="ECO:0007669"/>
    <property type="project" value="TreeGrafter"/>
</dbReference>
<dbReference type="AlphaFoldDB" id="A0A9P1D4I0"/>
<dbReference type="GO" id="GO:0003755">
    <property type="term" value="F:peptidyl-prolyl cis-trans isomerase activity"/>
    <property type="evidence" value="ECO:0007669"/>
    <property type="project" value="UniProtKB-UniRule"/>
</dbReference>
<feature type="non-terminal residue" evidence="4">
    <location>
        <position position="1"/>
    </location>
</feature>
<evidence type="ECO:0000313" key="6">
    <source>
        <dbReference type="EMBL" id="CAL4790422.1"/>
    </source>
</evidence>
<sequence length="171" mass="18342">MSPITQSAGTGLGIVGDGKGWSGGSTRPDGEANQPQSIKEKRPKVFLEIELHKRKLGRVVLELFGDVVPKTVENFRCLCTGERGISAVSGKPLCFKGSRFHKIIPGKTIQGGDITKGDGSGGDSIYNQDGDGTFASENFKLKHDRPGLVSMAHKRGEEGKNCSQFFFTSKA</sequence>
<dbReference type="PRINTS" id="PR00153">
    <property type="entry name" value="CSAPPISMRASE"/>
</dbReference>
<comment type="caution">
    <text evidence="4">The sequence shown here is derived from an EMBL/GenBank/DDBJ whole genome shotgun (WGS) entry which is preliminary data.</text>
</comment>
<reference evidence="5" key="2">
    <citation type="submission" date="2024-04" db="EMBL/GenBank/DDBJ databases">
        <authorList>
            <person name="Chen Y."/>
            <person name="Shah S."/>
            <person name="Dougan E. K."/>
            <person name="Thang M."/>
            <person name="Chan C."/>
        </authorList>
    </citation>
    <scope>NUCLEOTIDE SEQUENCE [LARGE SCALE GENOMIC DNA]</scope>
</reference>
<proteinExistence type="inferred from homology"/>
<dbReference type="Gene3D" id="2.40.100.10">
    <property type="entry name" value="Cyclophilin-like"/>
    <property type="match status" value="1"/>
</dbReference>
<keyword evidence="1 6" id="KW-0413">Isomerase</keyword>
<dbReference type="InterPro" id="IPR002130">
    <property type="entry name" value="Cyclophilin-type_PPIase_dom"/>
</dbReference>
<protein>
    <recommendedName>
        <fullName evidence="1">Peptidyl-prolyl cis-trans isomerase</fullName>
        <shortName evidence="1">PPIase</shortName>
        <ecNumber evidence="1">5.2.1.8</ecNumber>
    </recommendedName>
</protein>
<dbReference type="EC" id="5.2.1.8" evidence="1"/>
<evidence type="ECO:0000256" key="2">
    <source>
        <dbReference type="SAM" id="MobiDB-lite"/>
    </source>
</evidence>
<reference evidence="4" key="1">
    <citation type="submission" date="2022-10" db="EMBL/GenBank/DDBJ databases">
        <authorList>
            <person name="Chen Y."/>
            <person name="Dougan E. K."/>
            <person name="Chan C."/>
            <person name="Rhodes N."/>
            <person name="Thang M."/>
        </authorList>
    </citation>
    <scope>NUCLEOTIDE SEQUENCE</scope>
</reference>
<dbReference type="PANTHER" id="PTHR11071">
    <property type="entry name" value="PEPTIDYL-PROLYL CIS-TRANS ISOMERASE"/>
    <property type="match status" value="1"/>
</dbReference>
<organism evidence="4">
    <name type="scientific">Cladocopium goreaui</name>
    <dbReference type="NCBI Taxonomy" id="2562237"/>
    <lineage>
        <taxon>Eukaryota</taxon>
        <taxon>Sar</taxon>
        <taxon>Alveolata</taxon>
        <taxon>Dinophyceae</taxon>
        <taxon>Suessiales</taxon>
        <taxon>Symbiodiniaceae</taxon>
        <taxon>Cladocopium</taxon>
    </lineage>
</organism>
<feature type="compositionally biased region" description="Gly residues" evidence="2">
    <location>
        <begin position="10"/>
        <end position="23"/>
    </location>
</feature>
<comment type="similarity">
    <text evidence="1">Belongs to the cyclophilin-type PPIase family.</text>
</comment>
<dbReference type="SUPFAM" id="SSF50891">
    <property type="entry name" value="Cyclophilin-like"/>
    <property type="match status" value="1"/>
</dbReference>
<dbReference type="Pfam" id="PF00160">
    <property type="entry name" value="Pro_isomerase"/>
    <property type="match status" value="1"/>
</dbReference>
<keyword evidence="1" id="KW-0697">Rotamase</keyword>
<evidence type="ECO:0000313" key="4">
    <source>
        <dbReference type="EMBL" id="CAI4003110.1"/>
    </source>
</evidence>
<keyword evidence="7" id="KW-1185">Reference proteome</keyword>
<dbReference type="Proteomes" id="UP001152797">
    <property type="component" value="Unassembled WGS sequence"/>
</dbReference>
<name>A0A9P1D4I0_9DINO</name>
<evidence type="ECO:0000313" key="7">
    <source>
        <dbReference type="Proteomes" id="UP001152797"/>
    </source>
</evidence>
<dbReference type="GO" id="GO:0006457">
    <property type="term" value="P:protein folding"/>
    <property type="evidence" value="ECO:0007669"/>
    <property type="project" value="TreeGrafter"/>
</dbReference>
<evidence type="ECO:0000256" key="1">
    <source>
        <dbReference type="RuleBase" id="RU363019"/>
    </source>
</evidence>
<dbReference type="EMBL" id="CAMXCT010003221">
    <property type="protein sequence ID" value="CAI4003110.1"/>
    <property type="molecule type" value="Genomic_DNA"/>
</dbReference>
<dbReference type="InterPro" id="IPR029000">
    <property type="entry name" value="Cyclophilin-like_dom_sf"/>
</dbReference>
<dbReference type="GO" id="GO:0005737">
    <property type="term" value="C:cytoplasm"/>
    <property type="evidence" value="ECO:0007669"/>
    <property type="project" value="TreeGrafter"/>
</dbReference>
<accession>A0A9P1D4I0</accession>
<dbReference type="EMBL" id="CAMXCT020003221">
    <property type="protein sequence ID" value="CAL1156485.1"/>
    <property type="molecule type" value="Genomic_DNA"/>
</dbReference>
<comment type="function">
    <text evidence="1">PPIases accelerate the folding of proteins. It catalyzes the cis-trans isomerization of proline imidic peptide bonds in oligopeptides.</text>
</comment>
<feature type="domain" description="PPIase cyclophilin-type" evidence="3">
    <location>
        <begin position="46"/>
        <end position="171"/>
    </location>
</feature>
<comment type="catalytic activity">
    <reaction evidence="1">
        <text>[protein]-peptidylproline (omega=180) = [protein]-peptidylproline (omega=0)</text>
        <dbReference type="Rhea" id="RHEA:16237"/>
        <dbReference type="Rhea" id="RHEA-COMP:10747"/>
        <dbReference type="Rhea" id="RHEA-COMP:10748"/>
        <dbReference type="ChEBI" id="CHEBI:83833"/>
        <dbReference type="ChEBI" id="CHEBI:83834"/>
        <dbReference type="EC" id="5.2.1.8"/>
    </reaction>
</comment>
<evidence type="ECO:0000259" key="3">
    <source>
        <dbReference type="PROSITE" id="PS50072"/>
    </source>
</evidence>
<evidence type="ECO:0000313" key="5">
    <source>
        <dbReference type="EMBL" id="CAL1156485.1"/>
    </source>
</evidence>
<gene>
    <name evidence="4" type="ORF">C1SCF055_LOCUS29003</name>
</gene>